<gene>
    <name evidence="2" type="ORF">PGTG_11300</name>
</gene>
<dbReference type="EMBL" id="DS178293">
    <property type="protein sequence ID" value="EFP85131.2"/>
    <property type="molecule type" value="Genomic_DNA"/>
</dbReference>
<dbReference type="KEGG" id="pgr:PGTG_11300"/>
<dbReference type="OrthoDB" id="2500693at2759"/>
<dbReference type="VEuPathDB" id="FungiDB:PGTG_11300"/>
<dbReference type="RefSeq" id="XP_003329550.2">
    <property type="nucleotide sequence ID" value="XM_003329502.2"/>
</dbReference>
<proteinExistence type="predicted"/>
<sequence>MLLNFDKFEDPDDLLCTQQKLLGSRLVLPEATNTPVVMASSATLEPSPTSAPPLDGVGNKAPSKSRKRRQVEPEDDHNPRYPQPLEELMKMTAVELRKIAQENSKEAFSVDDEKFFLDFYHQQEVMLAIKAIERQVSLPMIHTLLGRRVAIREANRWNRFLQTPEARAIFQANGRGVKNKQVMALLSVAYGKLTEAEKEALTAPPVAATNQVSDITIEQAVPTGDSQPRRGDEDLTPSELALDDESEDDSGHRALGSGGGQAPQAFLRGTVSNLVRKDQAEKAINKWSAESLNIAKTCNCEVVIFAVSKHLSSHSFKFERCTPGAIKEHTTILEMDGDNHYSARLQALLTGNSVGQITVANKLPGNQKKKLRNLLPQLTAQLAVHINRETHGVLTSWPWTDNNKRLAEAKYRLELSHLAVSDINWLRRSNKKLKKTHVSMLLLDLDRGYIKVVPVLPTPTASNTELRHNIQGSAQTDQTSSSRSPPPDNTRLNLNQTDSDSENDDQDEE</sequence>
<evidence type="ECO:0000256" key="1">
    <source>
        <dbReference type="SAM" id="MobiDB-lite"/>
    </source>
</evidence>
<dbReference type="InParanoid" id="E3KLF6"/>
<keyword evidence="3" id="KW-1185">Reference proteome</keyword>
<feature type="region of interest" description="Disordered" evidence="1">
    <location>
        <begin position="213"/>
        <end position="265"/>
    </location>
</feature>
<dbReference type="GeneID" id="10527112"/>
<feature type="region of interest" description="Disordered" evidence="1">
    <location>
        <begin position="40"/>
        <end position="85"/>
    </location>
</feature>
<organism evidence="2 3">
    <name type="scientific">Puccinia graminis f. sp. tritici (strain CRL 75-36-700-3 / race SCCL)</name>
    <name type="common">Black stem rust fungus</name>
    <dbReference type="NCBI Taxonomy" id="418459"/>
    <lineage>
        <taxon>Eukaryota</taxon>
        <taxon>Fungi</taxon>
        <taxon>Dikarya</taxon>
        <taxon>Basidiomycota</taxon>
        <taxon>Pucciniomycotina</taxon>
        <taxon>Pucciniomycetes</taxon>
        <taxon>Pucciniales</taxon>
        <taxon>Pucciniaceae</taxon>
        <taxon>Puccinia</taxon>
    </lineage>
</organism>
<evidence type="ECO:0000313" key="3">
    <source>
        <dbReference type="Proteomes" id="UP000008783"/>
    </source>
</evidence>
<feature type="compositionally biased region" description="Acidic residues" evidence="1">
    <location>
        <begin position="499"/>
        <end position="509"/>
    </location>
</feature>
<dbReference type="AlphaFoldDB" id="E3KLF6"/>
<reference evidence="3" key="2">
    <citation type="journal article" date="2011" name="Proc. Natl. Acad. Sci. U.S.A.">
        <title>Obligate biotrophy features unraveled by the genomic analysis of rust fungi.</title>
        <authorList>
            <person name="Duplessis S."/>
            <person name="Cuomo C.A."/>
            <person name="Lin Y.-C."/>
            <person name="Aerts A."/>
            <person name="Tisserant E."/>
            <person name="Veneault-Fourrey C."/>
            <person name="Joly D.L."/>
            <person name="Hacquard S."/>
            <person name="Amselem J."/>
            <person name="Cantarel B.L."/>
            <person name="Chiu R."/>
            <person name="Coutinho P.M."/>
            <person name="Feau N."/>
            <person name="Field M."/>
            <person name="Frey P."/>
            <person name="Gelhaye E."/>
            <person name="Goldberg J."/>
            <person name="Grabherr M.G."/>
            <person name="Kodira C.D."/>
            <person name="Kohler A."/>
            <person name="Kuees U."/>
            <person name="Lindquist E.A."/>
            <person name="Lucas S.M."/>
            <person name="Mago R."/>
            <person name="Mauceli E."/>
            <person name="Morin E."/>
            <person name="Murat C."/>
            <person name="Pangilinan J.L."/>
            <person name="Park R."/>
            <person name="Pearson M."/>
            <person name="Quesneville H."/>
            <person name="Rouhier N."/>
            <person name="Sakthikumar S."/>
            <person name="Salamov A.A."/>
            <person name="Schmutz J."/>
            <person name="Selles B."/>
            <person name="Shapiro H."/>
            <person name="Tanguay P."/>
            <person name="Tuskan G.A."/>
            <person name="Henrissat B."/>
            <person name="Van de Peer Y."/>
            <person name="Rouze P."/>
            <person name="Ellis J.G."/>
            <person name="Dodds P.N."/>
            <person name="Schein J.E."/>
            <person name="Zhong S."/>
            <person name="Hamelin R.C."/>
            <person name="Grigoriev I.V."/>
            <person name="Szabo L.J."/>
            <person name="Martin F."/>
        </authorList>
    </citation>
    <scope>NUCLEOTIDE SEQUENCE [LARGE SCALE GENOMIC DNA]</scope>
    <source>
        <strain evidence="3">CRL 75-36-700-3 / race SCCL</strain>
    </source>
</reference>
<accession>E3KLF6</accession>
<feature type="region of interest" description="Disordered" evidence="1">
    <location>
        <begin position="471"/>
        <end position="509"/>
    </location>
</feature>
<reference key="1">
    <citation type="submission" date="2007-01" db="EMBL/GenBank/DDBJ databases">
        <title>The Genome Sequence of Puccinia graminis f. sp. tritici Strain CRL 75-36-700-3.</title>
        <authorList>
            <consortium name="The Broad Institute Genome Sequencing Platform"/>
            <person name="Birren B."/>
            <person name="Lander E."/>
            <person name="Galagan J."/>
            <person name="Nusbaum C."/>
            <person name="Devon K."/>
            <person name="Cuomo C."/>
            <person name="Jaffe D."/>
            <person name="Butler J."/>
            <person name="Alvarez P."/>
            <person name="Gnerre S."/>
            <person name="Grabherr M."/>
            <person name="Mauceli E."/>
            <person name="Brockman W."/>
            <person name="Young S."/>
            <person name="LaButti K."/>
            <person name="Sykes S."/>
            <person name="DeCaprio D."/>
            <person name="Crawford M."/>
            <person name="Koehrsen M."/>
            <person name="Engels R."/>
            <person name="Montgomery P."/>
            <person name="Pearson M."/>
            <person name="Howarth C."/>
            <person name="Larson L."/>
            <person name="White J."/>
            <person name="Zeng Q."/>
            <person name="Kodira C."/>
            <person name="Yandava C."/>
            <person name="Alvarado L."/>
            <person name="O'Leary S."/>
            <person name="Szabo L."/>
            <person name="Dean R."/>
            <person name="Schein J."/>
        </authorList>
    </citation>
    <scope>NUCLEOTIDE SEQUENCE</scope>
    <source>
        <strain>CRL 75-36-700-3</strain>
    </source>
</reference>
<feature type="compositionally biased region" description="Basic and acidic residues" evidence="1">
    <location>
        <begin position="70"/>
        <end position="79"/>
    </location>
</feature>
<name>E3KLF6_PUCGT</name>
<dbReference type="Proteomes" id="UP000008783">
    <property type="component" value="Unassembled WGS sequence"/>
</dbReference>
<evidence type="ECO:0000313" key="2">
    <source>
        <dbReference type="EMBL" id="EFP85131.2"/>
    </source>
</evidence>
<protein>
    <submittedName>
        <fullName evidence="2">Uncharacterized protein</fullName>
    </submittedName>
</protein>
<feature type="compositionally biased region" description="Polar residues" evidence="1">
    <location>
        <begin position="471"/>
        <end position="483"/>
    </location>
</feature>
<dbReference type="HOGENOM" id="CLU_043422_0_0_1"/>